<feature type="region of interest" description="Disordered" evidence="1">
    <location>
        <begin position="42"/>
        <end position="69"/>
    </location>
</feature>
<protein>
    <submittedName>
        <fullName evidence="2">Uncharacterized protein</fullName>
    </submittedName>
</protein>
<gene>
    <name evidence="2" type="ORF">MAR_027220</name>
</gene>
<dbReference type="Proteomes" id="UP001164746">
    <property type="component" value="Chromosome 8"/>
</dbReference>
<name>A0ABY7EST7_MYAAR</name>
<evidence type="ECO:0000256" key="1">
    <source>
        <dbReference type="SAM" id="MobiDB-lite"/>
    </source>
</evidence>
<keyword evidence="3" id="KW-1185">Reference proteome</keyword>
<dbReference type="EMBL" id="CP111019">
    <property type="protein sequence ID" value="WAR13040.1"/>
    <property type="molecule type" value="Genomic_DNA"/>
</dbReference>
<accession>A0ABY7EST7</accession>
<proteinExistence type="predicted"/>
<reference evidence="2" key="1">
    <citation type="submission" date="2022-11" db="EMBL/GenBank/DDBJ databases">
        <title>Centuries of genome instability and evolution in soft-shell clam transmissible cancer (bioRxiv).</title>
        <authorList>
            <person name="Hart S.F.M."/>
            <person name="Yonemitsu M.A."/>
            <person name="Giersch R.M."/>
            <person name="Beal B.F."/>
            <person name="Arriagada G."/>
            <person name="Davis B.W."/>
            <person name="Ostrander E.A."/>
            <person name="Goff S.P."/>
            <person name="Metzger M.J."/>
        </authorList>
    </citation>
    <scope>NUCLEOTIDE SEQUENCE</scope>
    <source>
        <strain evidence="2">MELC-2E11</strain>
        <tissue evidence="2">Siphon/mantle</tissue>
    </source>
</reference>
<evidence type="ECO:0000313" key="2">
    <source>
        <dbReference type="EMBL" id="WAR13040.1"/>
    </source>
</evidence>
<organism evidence="2 3">
    <name type="scientific">Mya arenaria</name>
    <name type="common">Soft-shell clam</name>
    <dbReference type="NCBI Taxonomy" id="6604"/>
    <lineage>
        <taxon>Eukaryota</taxon>
        <taxon>Metazoa</taxon>
        <taxon>Spiralia</taxon>
        <taxon>Lophotrochozoa</taxon>
        <taxon>Mollusca</taxon>
        <taxon>Bivalvia</taxon>
        <taxon>Autobranchia</taxon>
        <taxon>Heteroconchia</taxon>
        <taxon>Euheterodonta</taxon>
        <taxon>Imparidentia</taxon>
        <taxon>Neoheterodontei</taxon>
        <taxon>Myida</taxon>
        <taxon>Myoidea</taxon>
        <taxon>Myidae</taxon>
        <taxon>Mya</taxon>
    </lineage>
</organism>
<sequence length="69" mass="7541">MLLSYYRRFKSAPNGLLSSPTPSSQAQCGEWFGPRIKRSMVSAPHKAASGLSQQRVEVKPDPPLGPLET</sequence>
<evidence type="ECO:0000313" key="3">
    <source>
        <dbReference type="Proteomes" id="UP001164746"/>
    </source>
</evidence>